<name>A0A1J7I428_9PEZI</name>
<protein>
    <submittedName>
        <fullName evidence="2">Uncharacterized protein</fullName>
    </submittedName>
</protein>
<accession>A0A1J7I428</accession>
<dbReference type="OrthoDB" id="10660775at2759"/>
<feature type="region of interest" description="Disordered" evidence="1">
    <location>
        <begin position="304"/>
        <end position="370"/>
    </location>
</feature>
<dbReference type="EMBL" id="KV875162">
    <property type="protein sequence ID" value="OIW22123.1"/>
    <property type="molecule type" value="Genomic_DNA"/>
</dbReference>
<evidence type="ECO:0000313" key="2">
    <source>
        <dbReference type="EMBL" id="OIW22123.1"/>
    </source>
</evidence>
<sequence>MSTSSSIVENPSPLPNLPSSSPNPPPLPAIRHPSSNPFGDDEEDDDPVARQLMDESAAAEEEQLPRRGLGPRPPHTSDAVEDEDDAPPMRTARGIITTMPERDAEVQAEFRQLSAEVNNHSPAIKARWEKVVALYWRKAKAIRAAQGGVDADANARDVRDFVAVAERQIDLFDLDATLAVVFADMPAAITKWKTLPAALDRVRTAINNSINSRPGATTRDSDISKWRIYLWFGREICTTVRQVNNISALLQATTKTEKIEFADLTNRLWKKVFAELGEEDEFPWPRNHHLIAVQRECEEEKRVADEAAKQAKREREARRQAIAEERAAARQRGQIRRGKRPRPAEAEDEDGDESEDMPRGPKRRRTSARLSGGFAAVADDGDEEVVYQDSPLAMDEPEVEIPRRRDSSHIVMDDDELLEANSGETAAEIGKWLAQKGRILRLLQGPADPDGVLPDDVKQHLASLRMGVESVASRLEGIQAYLDFNGPEGSG</sequence>
<dbReference type="InParanoid" id="A0A1J7I428"/>
<feature type="region of interest" description="Disordered" evidence="1">
    <location>
        <begin position="1"/>
        <end position="89"/>
    </location>
</feature>
<organism evidence="2 3">
    <name type="scientific">Coniochaeta ligniaria NRRL 30616</name>
    <dbReference type="NCBI Taxonomy" id="1408157"/>
    <lineage>
        <taxon>Eukaryota</taxon>
        <taxon>Fungi</taxon>
        <taxon>Dikarya</taxon>
        <taxon>Ascomycota</taxon>
        <taxon>Pezizomycotina</taxon>
        <taxon>Sordariomycetes</taxon>
        <taxon>Sordariomycetidae</taxon>
        <taxon>Coniochaetales</taxon>
        <taxon>Coniochaetaceae</taxon>
        <taxon>Coniochaeta</taxon>
    </lineage>
</organism>
<evidence type="ECO:0000256" key="1">
    <source>
        <dbReference type="SAM" id="MobiDB-lite"/>
    </source>
</evidence>
<feature type="compositionally biased region" description="Acidic residues" evidence="1">
    <location>
        <begin position="346"/>
        <end position="355"/>
    </location>
</feature>
<keyword evidence="3" id="KW-1185">Reference proteome</keyword>
<feature type="compositionally biased region" description="Basic and acidic residues" evidence="1">
    <location>
        <begin position="304"/>
        <end position="328"/>
    </location>
</feature>
<gene>
    <name evidence="2" type="ORF">CONLIGDRAFT_720072</name>
</gene>
<dbReference type="AlphaFoldDB" id="A0A1J7I428"/>
<feature type="compositionally biased region" description="Pro residues" evidence="1">
    <location>
        <begin position="12"/>
        <end position="28"/>
    </location>
</feature>
<dbReference type="Proteomes" id="UP000182658">
    <property type="component" value="Unassembled WGS sequence"/>
</dbReference>
<reference evidence="2 3" key="1">
    <citation type="submission" date="2016-10" db="EMBL/GenBank/DDBJ databases">
        <title>Draft genome sequence of Coniochaeta ligniaria NRRL30616, a lignocellulolytic fungus for bioabatement of inhibitors in plant biomass hydrolysates.</title>
        <authorList>
            <consortium name="DOE Joint Genome Institute"/>
            <person name="Jimenez D.J."/>
            <person name="Hector R.E."/>
            <person name="Riley R."/>
            <person name="Sun H."/>
            <person name="Grigoriev I.V."/>
            <person name="Van Elsas J.D."/>
            <person name="Nichols N.N."/>
        </authorList>
    </citation>
    <scope>NUCLEOTIDE SEQUENCE [LARGE SCALE GENOMIC DNA]</scope>
    <source>
        <strain evidence="2 3">NRRL 30616</strain>
    </source>
</reference>
<proteinExistence type="predicted"/>
<evidence type="ECO:0000313" key="3">
    <source>
        <dbReference type="Proteomes" id="UP000182658"/>
    </source>
</evidence>